<proteinExistence type="predicted"/>
<reference evidence="1" key="1">
    <citation type="submission" date="2022-05" db="EMBL/GenBank/DDBJ databases">
        <title>Chromosome-level genome of Chaenocephalus aceratus.</title>
        <authorList>
            <person name="Park H."/>
        </authorList>
    </citation>
    <scope>NUCLEOTIDE SEQUENCE</scope>
    <source>
        <strain evidence="1">KU_202001</strain>
    </source>
</reference>
<keyword evidence="2" id="KW-1185">Reference proteome</keyword>
<gene>
    <name evidence="1" type="ORF">KUCAC02_030298</name>
</gene>
<evidence type="ECO:0000313" key="1">
    <source>
        <dbReference type="EMBL" id="KAI4826868.1"/>
    </source>
</evidence>
<dbReference type="EMBL" id="CM043789">
    <property type="protein sequence ID" value="KAI4826868.1"/>
    <property type="molecule type" value="Genomic_DNA"/>
</dbReference>
<name>A0ACB9XJ25_CHAAC</name>
<comment type="caution">
    <text evidence="1">The sequence shown here is derived from an EMBL/GenBank/DDBJ whole genome shotgun (WGS) entry which is preliminary data.</text>
</comment>
<sequence>MAERFLEQQPAICATLLSPEVRKGQSDLCTLNETDVSNAEDANMTGTIGDSPMIHAIKNAITTDLLKRGVTEEAASLENERTLRRTEVIDGPPAPKRKASSSSLLVSLLGRSFTDTEGTAEPKIPYAIAEEEIERYCKVSSLPLTEDPLNWWRDHEITFPLLSQVSKRYLCIPGTSVSAERVFSTAGDVVTAKRSTLKPEHVDQLVFLQKNLHIPKC</sequence>
<protein>
    <submittedName>
        <fullName evidence="1">Uncharacterized protein</fullName>
    </submittedName>
</protein>
<evidence type="ECO:0000313" key="2">
    <source>
        <dbReference type="Proteomes" id="UP001057452"/>
    </source>
</evidence>
<dbReference type="Proteomes" id="UP001057452">
    <property type="component" value="Chromosome 5"/>
</dbReference>
<accession>A0ACB9XJ25</accession>
<organism evidence="1 2">
    <name type="scientific">Chaenocephalus aceratus</name>
    <name type="common">Blackfin icefish</name>
    <name type="synonym">Chaenichthys aceratus</name>
    <dbReference type="NCBI Taxonomy" id="36190"/>
    <lineage>
        <taxon>Eukaryota</taxon>
        <taxon>Metazoa</taxon>
        <taxon>Chordata</taxon>
        <taxon>Craniata</taxon>
        <taxon>Vertebrata</taxon>
        <taxon>Euteleostomi</taxon>
        <taxon>Actinopterygii</taxon>
        <taxon>Neopterygii</taxon>
        <taxon>Teleostei</taxon>
        <taxon>Neoteleostei</taxon>
        <taxon>Acanthomorphata</taxon>
        <taxon>Eupercaria</taxon>
        <taxon>Perciformes</taxon>
        <taxon>Notothenioidei</taxon>
        <taxon>Channichthyidae</taxon>
        <taxon>Chaenocephalus</taxon>
    </lineage>
</organism>